<feature type="transmembrane region" description="Helical" evidence="5">
    <location>
        <begin position="6"/>
        <end position="25"/>
    </location>
</feature>
<accession>X1C5E6</accession>
<dbReference type="InterPro" id="IPR000537">
    <property type="entry name" value="UbiA_prenyltransferase"/>
</dbReference>
<evidence type="ECO:0000256" key="5">
    <source>
        <dbReference type="SAM" id="Phobius"/>
    </source>
</evidence>
<feature type="transmembrane region" description="Helical" evidence="5">
    <location>
        <begin position="125"/>
        <end position="148"/>
    </location>
</feature>
<dbReference type="InterPro" id="IPR050475">
    <property type="entry name" value="Prenyltransferase_related"/>
</dbReference>
<dbReference type="PANTHER" id="PTHR42723:SF1">
    <property type="entry name" value="CHLOROPHYLL SYNTHASE, CHLOROPLASTIC"/>
    <property type="match status" value="1"/>
</dbReference>
<feature type="transmembrane region" description="Helical" evidence="5">
    <location>
        <begin position="37"/>
        <end position="60"/>
    </location>
</feature>
<sequence length="196" mass="21817">MTSDIIVGFIIYTCIMGGIYILNQIMDVETDRLNKKLFLLSGSYIPIKWAYVEMILLWTLAIVLSLNFGSIFLIFISISLVLGILYSVPPVKLKGKPLLDTIANGVGYGMVNFGIGWLLLRSFEWSMFIIFIPYVLSISGVFINTTIVDVEGDKKAKEVTTAVLLGENLSHIISTILMASAIVIAFILKDFIWLIP</sequence>
<dbReference type="GO" id="GO:0016765">
    <property type="term" value="F:transferase activity, transferring alkyl or aryl (other than methyl) groups"/>
    <property type="evidence" value="ECO:0007669"/>
    <property type="project" value="InterPro"/>
</dbReference>
<keyword evidence="2 5" id="KW-0812">Transmembrane</keyword>
<dbReference type="PANTHER" id="PTHR42723">
    <property type="entry name" value="CHLOROPHYLL SYNTHASE"/>
    <property type="match status" value="1"/>
</dbReference>
<evidence type="ECO:0000256" key="1">
    <source>
        <dbReference type="ARBA" id="ARBA00004141"/>
    </source>
</evidence>
<keyword evidence="3 5" id="KW-1133">Transmembrane helix</keyword>
<dbReference type="Pfam" id="PF01040">
    <property type="entry name" value="UbiA"/>
    <property type="match status" value="1"/>
</dbReference>
<feature type="transmembrane region" description="Helical" evidence="5">
    <location>
        <begin position="98"/>
        <end position="119"/>
    </location>
</feature>
<reference evidence="6" key="1">
    <citation type="journal article" date="2014" name="Front. Microbiol.">
        <title>High frequency of phylogenetically diverse reductive dehalogenase-homologous genes in deep subseafloor sedimentary metagenomes.</title>
        <authorList>
            <person name="Kawai M."/>
            <person name="Futagami T."/>
            <person name="Toyoda A."/>
            <person name="Takaki Y."/>
            <person name="Nishi S."/>
            <person name="Hori S."/>
            <person name="Arai W."/>
            <person name="Tsubouchi T."/>
            <person name="Morono Y."/>
            <person name="Uchiyama I."/>
            <person name="Ito T."/>
            <person name="Fujiyama A."/>
            <person name="Inagaki F."/>
            <person name="Takami H."/>
        </authorList>
    </citation>
    <scope>NUCLEOTIDE SEQUENCE</scope>
    <source>
        <strain evidence="6">Expedition CK06-06</strain>
    </source>
</reference>
<comment type="caution">
    <text evidence="6">The sequence shown here is derived from an EMBL/GenBank/DDBJ whole genome shotgun (WGS) entry which is preliminary data.</text>
</comment>
<organism evidence="6">
    <name type="scientific">marine sediment metagenome</name>
    <dbReference type="NCBI Taxonomy" id="412755"/>
    <lineage>
        <taxon>unclassified sequences</taxon>
        <taxon>metagenomes</taxon>
        <taxon>ecological metagenomes</taxon>
    </lineage>
</organism>
<feature type="non-terminal residue" evidence="6">
    <location>
        <position position="196"/>
    </location>
</feature>
<keyword evidence="4 5" id="KW-0472">Membrane</keyword>
<name>X1C5E6_9ZZZZ</name>
<evidence type="ECO:0000256" key="2">
    <source>
        <dbReference type="ARBA" id="ARBA00022692"/>
    </source>
</evidence>
<evidence type="ECO:0000256" key="4">
    <source>
        <dbReference type="ARBA" id="ARBA00023136"/>
    </source>
</evidence>
<comment type="subcellular location">
    <subcellularLocation>
        <location evidence="1">Membrane</location>
        <topology evidence="1">Multi-pass membrane protein</topology>
    </subcellularLocation>
</comment>
<dbReference type="AlphaFoldDB" id="X1C5E6"/>
<feature type="transmembrane region" description="Helical" evidence="5">
    <location>
        <begin position="66"/>
        <end position="86"/>
    </location>
</feature>
<dbReference type="InterPro" id="IPR044878">
    <property type="entry name" value="UbiA_sf"/>
</dbReference>
<evidence type="ECO:0000313" key="6">
    <source>
        <dbReference type="EMBL" id="GAH02582.1"/>
    </source>
</evidence>
<feature type="transmembrane region" description="Helical" evidence="5">
    <location>
        <begin position="169"/>
        <end position="188"/>
    </location>
</feature>
<protein>
    <submittedName>
        <fullName evidence="6">Uncharacterized protein</fullName>
    </submittedName>
</protein>
<gene>
    <name evidence="6" type="ORF">S01H4_43899</name>
</gene>
<dbReference type="GO" id="GO:0016020">
    <property type="term" value="C:membrane"/>
    <property type="evidence" value="ECO:0007669"/>
    <property type="project" value="UniProtKB-SubCell"/>
</dbReference>
<evidence type="ECO:0000256" key="3">
    <source>
        <dbReference type="ARBA" id="ARBA00022989"/>
    </source>
</evidence>
<dbReference type="EMBL" id="BART01024268">
    <property type="protein sequence ID" value="GAH02582.1"/>
    <property type="molecule type" value="Genomic_DNA"/>
</dbReference>
<proteinExistence type="predicted"/>
<dbReference type="Gene3D" id="1.10.357.140">
    <property type="entry name" value="UbiA prenyltransferase"/>
    <property type="match status" value="1"/>
</dbReference>